<keyword evidence="9" id="KW-0106">Calcium</keyword>
<evidence type="ECO:0000256" key="3">
    <source>
        <dbReference type="ARBA" id="ARBA00022475"/>
    </source>
</evidence>
<keyword evidence="15 17" id="KW-1015">Disulfide bond</keyword>
<evidence type="ECO:0000256" key="11">
    <source>
        <dbReference type="ARBA" id="ARBA00022889"/>
    </source>
</evidence>
<dbReference type="OrthoDB" id="410592at2759"/>
<protein>
    <recommendedName>
        <fullName evidence="18">Integrin beta</fullName>
    </recommendedName>
</protein>
<keyword evidence="8" id="KW-0677">Repeat</keyword>
<feature type="disulfide bond" evidence="17">
    <location>
        <begin position="41"/>
        <end position="74"/>
    </location>
</feature>
<dbReference type="GO" id="GO:0016477">
    <property type="term" value="P:cell migration"/>
    <property type="evidence" value="ECO:0007669"/>
    <property type="project" value="TreeGrafter"/>
</dbReference>
<keyword evidence="11 18" id="KW-0130">Cell adhesion</keyword>
<dbReference type="GO" id="GO:0007157">
    <property type="term" value="P:heterophilic cell-cell adhesion via plasma membrane cell adhesion molecules"/>
    <property type="evidence" value="ECO:0007669"/>
    <property type="project" value="UniProtKB-ARBA"/>
</dbReference>
<evidence type="ECO:0000256" key="17">
    <source>
        <dbReference type="PIRSR" id="PIRSR002512-1"/>
    </source>
</evidence>
<dbReference type="PANTHER" id="PTHR10082:SF60">
    <property type="entry name" value="INTEGRIN BETA-PS"/>
    <property type="match status" value="1"/>
</dbReference>
<dbReference type="InterPro" id="IPR036465">
    <property type="entry name" value="vWFA_dom_sf"/>
</dbReference>
<dbReference type="Proteomes" id="UP000887013">
    <property type="component" value="Unassembled WGS sequence"/>
</dbReference>
<feature type="disulfide bond" evidence="17">
    <location>
        <begin position="587"/>
        <end position="594"/>
    </location>
</feature>
<keyword evidence="14 19" id="KW-0472">Membrane</keyword>
<dbReference type="InterPro" id="IPR012896">
    <property type="entry name" value="Integrin_bsu_tail"/>
</dbReference>
<dbReference type="SUPFAM" id="SSF103575">
    <property type="entry name" value="Plexin repeat"/>
    <property type="match status" value="1"/>
</dbReference>
<feature type="disulfide bond" evidence="17">
    <location>
        <begin position="576"/>
        <end position="585"/>
    </location>
</feature>
<gene>
    <name evidence="24" type="primary">mys</name>
    <name evidence="24" type="ORF">NPIL_545832</name>
</gene>
<keyword evidence="5 18" id="KW-0812">Transmembrane</keyword>
<dbReference type="SMART" id="SM00423">
    <property type="entry name" value="PSI"/>
    <property type="match status" value="1"/>
</dbReference>
<dbReference type="PRINTS" id="PR01186">
    <property type="entry name" value="INTEGRINB"/>
</dbReference>
<evidence type="ECO:0000256" key="8">
    <source>
        <dbReference type="ARBA" id="ARBA00022737"/>
    </source>
</evidence>
<feature type="disulfide bond" evidence="17">
    <location>
        <begin position="485"/>
        <end position="494"/>
    </location>
</feature>
<feature type="domain" description="Integrin beta subunit tail" evidence="23">
    <location>
        <begin position="637"/>
        <end position="718"/>
    </location>
</feature>
<dbReference type="FunFam" id="2.10.25.10:FF:000036">
    <property type="entry name" value="Integrin beta"/>
    <property type="match status" value="1"/>
</dbReference>
<feature type="disulfide bond" evidence="17">
    <location>
        <begin position="532"/>
        <end position="546"/>
    </location>
</feature>
<keyword evidence="12 19" id="KW-1133">Transmembrane helix</keyword>
<evidence type="ECO:0000256" key="10">
    <source>
        <dbReference type="ARBA" id="ARBA00022842"/>
    </source>
</evidence>
<evidence type="ECO:0000256" key="18">
    <source>
        <dbReference type="RuleBase" id="RU000633"/>
    </source>
</evidence>
<dbReference type="InterPro" id="IPR002369">
    <property type="entry name" value="Integrin_bsu_VWA"/>
</dbReference>
<evidence type="ECO:0000313" key="24">
    <source>
        <dbReference type="EMBL" id="GFS35724.1"/>
    </source>
</evidence>
<dbReference type="SUPFAM" id="SSF53300">
    <property type="entry name" value="vWA-like"/>
    <property type="match status" value="1"/>
</dbReference>
<evidence type="ECO:0000256" key="16">
    <source>
        <dbReference type="ARBA" id="ARBA00023180"/>
    </source>
</evidence>
<proteinExistence type="inferred from homology"/>
<dbReference type="InterPro" id="IPR057243">
    <property type="entry name" value="Integrin_I-EGF_CS"/>
</dbReference>
<feature type="transmembrane region" description="Helical" evidence="19">
    <location>
        <begin position="717"/>
        <end position="741"/>
    </location>
</feature>
<evidence type="ECO:0000256" key="19">
    <source>
        <dbReference type="SAM" id="Phobius"/>
    </source>
</evidence>
<keyword evidence="13 18" id="KW-0401">Integrin</keyword>
<feature type="disulfide bond" evidence="17">
    <location>
        <begin position="608"/>
        <end position="613"/>
    </location>
</feature>
<evidence type="ECO:0000256" key="14">
    <source>
        <dbReference type="ARBA" id="ARBA00023136"/>
    </source>
</evidence>
<dbReference type="InterPro" id="IPR016201">
    <property type="entry name" value="PSI"/>
</dbReference>
<evidence type="ECO:0000256" key="12">
    <source>
        <dbReference type="ARBA" id="ARBA00022989"/>
    </source>
</evidence>
<feature type="disulfide bond" evidence="17">
    <location>
        <begin position="571"/>
        <end position="602"/>
    </location>
</feature>
<evidence type="ECO:0000259" key="22">
    <source>
        <dbReference type="SMART" id="SM01241"/>
    </source>
</evidence>
<evidence type="ECO:0000259" key="21">
    <source>
        <dbReference type="SMART" id="SM00423"/>
    </source>
</evidence>
<keyword evidence="3" id="KW-1003">Cell membrane</keyword>
<dbReference type="GO" id="GO:0007160">
    <property type="term" value="P:cell-matrix adhesion"/>
    <property type="evidence" value="ECO:0007669"/>
    <property type="project" value="TreeGrafter"/>
</dbReference>
<dbReference type="GO" id="GO:0008305">
    <property type="term" value="C:integrin complex"/>
    <property type="evidence" value="ECO:0007669"/>
    <property type="project" value="TreeGrafter"/>
</dbReference>
<dbReference type="InterPro" id="IPR057073">
    <property type="entry name" value="EGF_integrin_2"/>
</dbReference>
<evidence type="ECO:0000313" key="25">
    <source>
        <dbReference type="Proteomes" id="UP000887013"/>
    </source>
</evidence>
<feature type="transmembrane region" description="Helical" evidence="19">
    <location>
        <begin position="7"/>
        <end position="24"/>
    </location>
</feature>
<feature type="disulfide bond" evidence="17">
    <location>
        <begin position="525"/>
        <end position="530"/>
    </location>
</feature>
<keyword evidence="6" id="KW-0479">Metal-binding</keyword>
<evidence type="ECO:0000256" key="4">
    <source>
        <dbReference type="ARBA" id="ARBA00022536"/>
    </source>
</evidence>
<dbReference type="Gene3D" id="3.40.50.410">
    <property type="entry name" value="von Willebrand factor, type A domain"/>
    <property type="match status" value="1"/>
</dbReference>
<feature type="disulfide bond" evidence="17">
    <location>
        <begin position="393"/>
        <end position="404"/>
    </location>
</feature>
<dbReference type="PROSITE" id="PS00243">
    <property type="entry name" value="I_EGF_1"/>
    <property type="match status" value="1"/>
</dbReference>
<dbReference type="FunFam" id="3.40.50.410:FF:000002">
    <property type="entry name" value="Integrin beta"/>
    <property type="match status" value="1"/>
</dbReference>
<feature type="disulfide bond" evidence="17">
    <location>
        <begin position="51"/>
        <end position="64"/>
    </location>
</feature>
<comment type="caution">
    <text evidence="24">The sequence shown here is derived from an EMBL/GenBank/DDBJ whole genome shotgun (WGS) entry which is preliminary data.</text>
</comment>
<dbReference type="InterPro" id="IPR015812">
    <property type="entry name" value="Integrin_bsu"/>
</dbReference>
<dbReference type="Gene3D" id="2.10.25.10">
    <property type="entry name" value="Laminin"/>
    <property type="match status" value="3"/>
</dbReference>
<evidence type="ECO:0000256" key="9">
    <source>
        <dbReference type="ARBA" id="ARBA00022837"/>
    </source>
</evidence>
<dbReference type="Pfam" id="PF08725">
    <property type="entry name" value="Integrin_b_cyt"/>
    <property type="match status" value="1"/>
</dbReference>
<feature type="disulfide bond" evidence="17">
    <location>
        <begin position="637"/>
        <end position="646"/>
    </location>
</feature>
<name>A0A8X6M844_NEPPI</name>
<dbReference type="GO" id="GO:0033627">
    <property type="term" value="P:cell adhesion mediated by integrin"/>
    <property type="evidence" value="ECO:0007669"/>
    <property type="project" value="TreeGrafter"/>
</dbReference>
<feature type="disulfide bond" evidence="17">
    <location>
        <begin position="548"/>
        <end position="553"/>
    </location>
</feature>
<dbReference type="InterPro" id="IPR036349">
    <property type="entry name" value="Integrin_bsu_tail_dom_sf"/>
</dbReference>
<dbReference type="GO" id="GO:0005925">
    <property type="term" value="C:focal adhesion"/>
    <property type="evidence" value="ECO:0007669"/>
    <property type="project" value="TreeGrafter"/>
</dbReference>
<dbReference type="SUPFAM" id="SSF57196">
    <property type="entry name" value="EGF/Laminin"/>
    <property type="match status" value="2"/>
</dbReference>
<evidence type="ECO:0000256" key="15">
    <source>
        <dbReference type="ARBA" id="ARBA00023157"/>
    </source>
</evidence>
<evidence type="ECO:0000256" key="5">
    <source>
        <dbReference type="ARBA" id="ARBA00022692"/>
    </source>
</evidence>
<feature type="disulfide bond" evidence="17">
    <location>
        <begin position="480"/>
        <end position="519"/>
    </location>
</feature>
<feature type="disulfide bond" evidence="17">
    <location>
        <begin position="630"/>
        <end position="633"/>
    </location>
</feature>
<dbReference type="InterPro" id="IPR040622">
    <property type="entry name" value="EGF_integrin_1"/>
</dbReference>
<keyword evidence="25" id="KW-1185">Reference proteome</keyword>
<dbReference type="InterPro" id="IPR014836">
    <property type="entry name" value="Integrin_bsu_cyt_dom"/>
</dbReference>
<feature type="domain" description="Integrin beta subunit VWA" evidence="20">
    <location>
        <begin position="37"/>
        <end position="456"/>
    </location>
</feature>
<dbReference type="Pfam" id="PF00362">
    <property type="entry name" value="Integrin_beta"/>
    <property type="match status" value="1"/>
</dbReference>
<dbReference type="GO" id="GO:0046872">
    <property type="term" value="F:metal ion binding"/>
    <property type="evidence" value="ECO:0007669"/>
    <property type="project" value="UniProtKB-KW"/>
</dbReference>
<evidence type="ECO:0000256" key="7">
    <source>
        <dbReference type="ARBA" id="ARBA00022729"/>
    </source>
</evidence>
<dbReference type="GO" id="GO:0007229">
    <property type="term" value="P:integrin-mediated signaling pathway"/>
    <property type="evidence" value="ECO:0007669"/>
    <property type="project" value="UniProtKB-KW"/>
</dbReference>
<dbReference type="PROSITE" id="PS52047">
    <property type="entry name" value="I_EGF_2"/>
    <property type="match status" value="1"/>
</dbReference>
<comment type="subcellular location">
    <subcellularLocation>
        <location evidence="1 18">Cell membrane</location>
        <topology evidence="1 18">Single-pass type I membrane protein</topology>
    </subcellularLocation>
</comment>
<dbReference type="SMART" id="SM01242">
    <property type="entry name" value="Integrin_B_tail"/>
    <property type="match status" value="1"/>
</dbReference>
<dbReference type="Pfam" id="PF23105">
    <property type="entry name" value="EGF_integrin"/>
    <property type="match status" value="1"/>
</dbReference>
<dbReference type="PIRSF" id="PIRSF002512">
    <property type="entry name" value="Integrin_B"/>
    <property type="match status" value="1"/>
</dbReference>
<dbReference type="EMBL" id="BMAW01088639">
    <property type="protein sequence ID" value="GFS35724.1"/>
    <property type="molecule type" value="Genomic_DNA"/>
</dbReference>
<dbReference type="SUPFAM" id="SSF69687">
    <property type="entry name" value="Integrin beta tail domain"/>
    <property type="match status" value="1"/>
</dbReference>
<dbReference type="GO" id="GO:0005178">
    <property type="term" value="F:integrin binding"/>
    <property type="evidence" value="ECO:0007669"/>
    <property type="project" value="TreeGrafter"/>
</dbReference>
<evidence type="ECO:0000256" key="2">
    <source>
        <dbReference type="ARBA" id="ARBA00007449"/>
    </source>
</evidence>
<dbReference type="SMART" id="SM01241">
    <property type="entry name" value="Integrin_b_cyt"/>
    <property type="match status" value="1"/>
</dbReference>
<reference evidence="24" key="1">
    <citation type="submission" date="2020-08" db="EMBL/GenBank/DDBJ databases">
        <title>Multicomponent nature underlies the extraordinary mechanical properties of spider dragline silk.</title>
        <authorList>
            <person name="Kono N."/>
            <person name="Nakamura H."/>
            <person name="Mori M."/>
            <person name="Yoshida Y."/>
            <person name="Ohtoshi R."/>
            <person name="Malay A.D."/>
            <person name="Moran D.A.P."/>
            <person name="Tomita M."/>
            <person name="Numata K."/>
            <person name="Arakawa K."/>
        </authorList>
    </citation>
    <scope>NUCLEOTIDE SEQUENCE</scope>
</reference>
<evidence type="ECO:0000256" key="6">
    <source>
        <dbReference type="ARBA" id="ARBA00022723"/>
    </source>
</evidence>
<evidence type="ECO:0000259" key="20">
    <source>
        <dbReference type="SMART" id="SM00187"/>
    </source>
</evidence>
<comment type="similarity">
    <text evidence="2 18">Belongs to the integrin beta chain family.</text>
</comment>
<sequence length="796" mass="88620">MNKHKQIASLISIFRIIFIIHIIFEGVICNNCHSKETCGQCIAESDLCAWCTQANFSVNGAPRCDFLTTLKETCNASDIVAPEGSLDLIKDMSLSDKGAKEGEAIQVKPQEIRIRLRPNSVQKLTVEFRQAVDYPIDLYYLMDLSNSMADDKAKLAKLGNKLAEEMKTITTNFKLGFGSFVDKTVAPYVNSHPYKLKEPCPKCAAPYGFRNNMRLSSKTREFATKVENAPVSGNLDAPEGGFDALMQAIVCKEEIGWRSKSRKLLVFSTDNAFHYAGDGKLGGIIAPNDEKCHLDKNGYYTMGAELDYPSLSQINRQIRDHKINMIFAVTSDQVNLYEMLSKRLAGSSTGKLENDSSNVVDLVRQQYDKITSAVEMTDDIGDTNIKLSYYSSCLGGKKEQTNICRGLKVGQNVTFEVDLEYAFCPQDPKEWTQTFHIFPVGLHDQLTITLEMMCECECEQRGNEEVNSPKCSEGNGTFECGICNCNAQRYGKECECDASDTDPFLEVKGCFNGDESRPCSGAGKCRCGRCYCEKRPHPDEIYGTYCECTNYGCDKKDGKLCNGPDHGVCDCGSCKCRKGWTGEDCGCRDTIDTCINTNGEICSGRGRCECGSCVCDVGEQEYFGTFCDDCSTCPGMCNELKDCAECFITSQKVPTLNCSVCGSYNIVPLDNIDVKEKEKQCSFVDDKKCRFIFNYSFDEHNQLRVRTKLQKECPEPVAVVAIVSGVSGGVVATGLFLLMLWKLLTVIHDRRELAKFEKERLMAKWNQGQNPLYKEVETTYQNPAYGGTTKSMEQLG</sequence>
<dbReference type="GO" id="GO:0009986">
    <property type="term" value="C:cell surface"/>
    <property type="evidence" value="ECO:0007669"/>
    <property type="project" value="TreeGrafter"/>
</dbReference>
<evidence type="ECO:0000256" key="1">
    <source>
        <dbReference type="ARBA" id="ARBA00004251"/>
    </source>
</evidence>
<dbReference type="Pfam" id="PF18372">
    <property type="entry name" value="I-EGF_1"/>
    <property type="match status" value="1"/>
</dbReference>
<feature type="disulfide bond" evidence="17">
    <location>
        <begin position="200"/>
        <end position="203"/>
    </location>
</feature>
<feature type="disulfide bond" evidence="17">
    <location>
        <begin position="643"/>
        <end position="713"/>
    </location>
</feature>
<feature type="disulfide bond" evidence="17">
    <location>
        <begin position="527"/>
        <end position="561"/>
    </location>
</feature>
<keyword evidence="10" id="KW-0460">Magnesium</keyword>
<keyword evidence="16" id="KW-0325">Glycoprotein</keyword>
<evidence type="ECO:0000259" key="23">
    <source>
        <dbReference type="SMART" id="SM01242"/>
    </source>
</evidence>
<dbReference type="SUPFAM" id="SSF69179">
    <property type="entry name" value="Integrin domains"/>
    <property type="match status" value="1"/>
</dbReference>
<keyword evidence="7" id="KW-0732">Signal</keyword>
<dbReference type="Gene3D" id="1.20.5.100">
    <property type="entry name" value="Cytochrome c1, transmembrane anchor, C-terminal"/>
    <property type="match status" value="1"/>
</dbReference>
<feature type="disulfide bond" evidence="17">
    <location>
        <begin position="569"/>
        <end position="574"/>
    </location>
</feature>
<accession>A0A8X6M844</accession>
<feature type="domain" description="Integrin beta subunit cytoplasmic" evidence="22">
    <location>
        <begin position="742"/>
        <end position="788"/>
    </location>
</feature>
<evidence type="ECO:0000256" key="13">
    <source>
        <dbReference type="ARBA" id="ARBA00023037"/>
    </source>
</evidence>
<feature type="disulfide bond" evidence="17">
    <location>
        <begin position="38"/>
        <end position="48"/>
    </location>
</feature>
<feature type="disulfide bond" evidence="17">
    <location>
        <begin position="454"/>
        <end position="458"/>
    </location>
</feature>
<feature type="domain" description="PSI" evidence="21">
    <location>
        <begin position="31"/>
        <end position="75"/>
    </location>
</feature>
<dbReference type="Gene3D" id="2.60.40.1510">
    <property type="entry name" value="ntegrin, alpha v. Chain A, domain 3"/>
    <property type="match status" value="1"/>
</dbReference>
<feature type="disulfide bond" evidence="17">
    <location>
        <begin position="251"/>
        <end position="292"/>
    </location>
</feature>
<feature type="disulfide bond" evidence="17">
    <location>
        <begin position="471"/>
        <end position="483"/>
    </location>
</feature>
<feature type="disulfide bond" evidence="17">
    <location>
        <begin position="610"/>
        <end position="658"/>
    </location>
</feature>
<keyword evidence="4" id="KW-0245">EGF-like domain</keyword>
<dbReference type="InterPro" id="IPR032695">
    <property type="entry name" value="Integrin_dom_sf"/>
</dbReference>
<organism evidence="24 25">
    <name type="scientific">Nephila pilipes</name>
    <name type="common">Giant wood spider</name>
    <name type="synonym">Nephila maculata</name>
    <dbReference type="NCBI Taxonomy" id="299642"/>
    <lineage>
        <taxon>Eukaryota</taxon>
        <taxon>Metazoa</taxon>
        <taxon>Ecdysozoa</taxon>
        <taxon>Arthropoda</taxon>
        <taxon>Chelicerata</taxon>
        <taxon>Arachnida</taxon>
        <taxon>Araneae</taxon>
        <taxon>Araneomorphae</taxon>
        <taxon>Entelegynae</taxon>
        <taxon>Araneoidea</taxon>
        <taxon>Nephilidae</taxon>
        <taxon>Nephila</taxon>
    </lineage>
</organism>
<dbReference type="AlphaFoldDB" id="A0A8X6M844"/>
<dbReference type="FunFam" id="2.10.25.10:FF:000075">
    <property type="entry name" value="Integrin beta"/>
    <property type="match status" value="1"/>
</dbReference>
<feature type="disulfide bond" evidence="17">
    <location>
        <begin position="615"/>
        <end position="627"/>
    </location>
</feature>
<dbReference type="PANTHER" id="PTHR10082">
    <property type="entry name" value="INTEGRIN BETA SUBUNIT"/>
    <property type="match status" value="1"/>
</dbReference>
<dbReference type="SMART" id="SM00187">
    <property type="entry name" value="INB"/>
    <property type="match status" value="1"/>
</dbReference>